<feature type="transmembrane region" description="Helical" evidence="1">
    <location>
        <begin position="44"/>
        <end position="65"/>
    </location>
</feature>
<feature type="transmembrane region" description="Helical" evidence="1">
    <location>
        <begin position="159"/>
        <end position="190"/>
    </location>
</feature>
<evidence type="ECO:0000313" key="2">
    <source>
        <dbReference type="EMBL" id="SEV95519.1"/>
    </source>
</evidence>
<feature type="transmembrane region" description="Helical" evidence="1">
    <location>
        <begin position="125"/>
        <end position="147"/>
    </location>
</feature>
<name>A0A1I0N3V2_9BACT</name>
<dbReference type="EMBL" id="FOIQ01000002">
    <property type="protein sequence ID" value="SEV95519.1"/>
    <property type="molecule type" value="Genomic_DNA"/>
</dbReference>
<keyword evidence="1" id="KW-0812">Transmembrane</keyword>
<sequence length="254" mass="28453">MYLLLAVGIMLGMVFVGGALLGFVSGFVDGFSSMPEGSTNTKSLMAYGTMILILMVCLVLHWVFLRSGFASYTMGRIPDGTWWKIVLPLVLVEVGLALICMRVEQESGGERLMSSITEFIKDSPLQVFVCFIAQEAISAMVIYGAVLRELLEWKHRPQIIIPVALVVVALINWLNVPTPWLIIPIVLAALIEMWTFECTRSFIPILVSGVVFWLVYIFVPESSFSWWGMPLAVVLIVPSTLYLIRVMDRFRPID</sequence>
<evidence type="ECO:0000256" key="1">
    <source>
        <dbReference type="SAM" id="Phobius"/>
    </source>
</evidence>
<organism evidence="2 3">
    <name type="scientific">Prevotella aff. ruminicola Tc2-24</name>
    <dbReference type="NCBI Taxonomy" id="81582"/>
    <lineage>
        <taxon>Bacteria</taxon>
        <taxon>Pseudomonadati</taxon>
        <taxon>Bacteroidota</taxon>
        <taxon>Bacteroidia</taxon>
        <taxon>Bacteroidales</taxon>
        <taxon>Prevotellaceae</taxon>
        <taxon>Prevotella</taxon>
    </lineage>
</organism>
<accession>A0A1I0N3V2</accession>
<feature type="transmembrane region" description="Helical" evidence="1">
    <location>
        <begin position="202"/>
        <end position="219"/>
    </location>
</feature>
<feature type="transmembrane region" description="Helical" evidence="1">
    <location>
        <begin position="225"/>
        <end position="244"/>
    </location>
</feature>
<evidence type="ECO:0000313" key="3">
    <source>
        <dbReference type="Proteomes" id="UP000199373"/>
    </source>
</evidence>
<reference evidence="2 3" key="1">
    <citation type="submission" date="2016-10" db="EMBL/GenBank/DDBJ databases">
        <authorList>
            <person name="de Groot N.N."/>
        </authorList>
    </citation>
    <scope>NUCLEOTIDE SEQUENCE [LARGE SCALE GENOMIC DNA]</scope>
    <source>
        <strain evidence="2 3">TC2-24</strain>
    </source>
</reference>
<evidence type="ECO:0008006" key="4">
    <source>
        <dbReference type="Google" id="ProtNLM"/>
    </source>
</evidence>
<keyword evidence="3" id="KW-1185">Reference proteome</keyword>
<gene>
    <name evidence="2" type="ORF">SAMN04487850_0941</name>
</gene>
<protein>
    <recommendedName>
        <fullName evidence="4">CAAX protease self-immunity</fullName>
    </recommendedName>
</protein>
<proteinExistence type="predicted"/>
<feature type="transmembrane region" description="Helical" evidence="1">
    <location>
        <begin position="85"/>
        <end position="104"/>
    </location>
</feature>
<feature type="transmembrane region" description="Helical" evidence="1">
    <location>
        <begin position="6"/>
        <end position="32"/>
    </location>
</feature>
<keyword evidence="1" id="KW-1133">Transmembrane helix</keyword>
<dbReference type="AlphaFoldDB" id="A0A1I0N3V2"/>
<keyword evidence="1" id="KW-0472">Membrane</keyword>
<dbReference type="Proteomes" id="UP000199373">
    <property type="component" value="Unassembled WGS sequence"/>
</dbReference>